<dbReference type="Proteomes" id="UP001157418">
    <property type="component" value="Unassembled WGS sequence"/>
</dbReference>
<dbReference type="AlphaFoldDB" id="A0AAU9PCW2"/>
<protein>
    <recommendedName>
        <fullName evidence="3">F-box associated domain-containing protein</fullName>
    </recommendedName>
</protein>
<accession>A0AAU9PCW2</accession>
<sequence length="142" mass="16747">MLISFDVTNEKFETIDLPDSLACHNIMDLHISKIRDSLAMLQKRENIYTVWMMEHSVQRSFTKLFSIETRHHIVGFRESGIPILQVTDNRPDDYEVKYKIVVYEPNLEHNNVLETSVSCCCFEMHSYMETLLLLGWPGWKSY</sequence>
<evidence type="ECO:0000313" key="1">
    <source>
        <dbReference type="EMBL" id="CAH1447903.1"/>
    </source>
</evidence>
<proteinExistence type="predicted"/>
<evidence type="ECO:0008006" key="3">
    <source>
        <dbReference type="Google" id="ProtNLM"/>
    </source>
</evidence>
<reference evidence="1 2" key="1">
    <citation type="submission" date="2022-01" db="EMBL/GenBank/DDBJ databases">
        <authorList>
            <person name="Xiong W."/>
            <person name="Schranz E."/>
        </authorList>
    </citation>
    <scope>NUCLEOTIDE SEQUENCE [LARGE SCALE GENOMIC DNA]</scope>
</reference>
<organism evidence="1 2">
    <name type="scientific">Lactuca virosa</name>
    <dbReference type="NCBI Taxonomy" id="75947"/>
    <lineage>
        <taxon>Eukaryota</taxon>
        <taxon>Viridiplantae</taxon>
        <taxon>Streptophyta</taxon>
        <taxon>Embryophyta</taxon>
        <taxon>Tracheophyta</taxon>
        <taxon>Spermatophyta</taxon>
        <taxon>Magnoliopsida</taxon>
        <taxon>eudicotyledons</taxon>
        <taxon>Gunneridae</taxon>
        <taxon>Pentapetalae</taxon>
        <taxon>asterids</taxon>
        <taxon>campanulids</taxon>
        <taxon>Asterales</taxon>
        <taxon>Asteraceae</taxon>
        <taxon>Cichorioideae</taxon>
        <taxon>Cichorieae</taxon>
        <taxon>Lactucinae</taxon>
        <taxon>Lactuca</taxon>
    </lineage>
</organism>
<name>A0AAU9PCW2_9ASTR</name>
<keyword evidence="2" id="KW-1185">Reference proteome</keyword>
<comment type="caution">
    <text evidence="1">The sequence shown here is derived from an EMBL/GenBank/DDBJ whole genome shotgun (WGS) entry which is preliminary data.</text>
</comment>
<evidence type="ECO:0000313" key="2">
    <source>
        <dbReference type="Proteomes" id="UP001157418"/>
    </source>
</evidence>
<gene>
    <name evidence="1" type="ORF">LVIROSA_LOCUS33477</name>
</gene>
<dbReference type="EMBL" id="CAKMRJ010005634">
    <property type="protein sequence ID" value="CAH1447903.1"/>
    <property type="molecule type" value="Genomic_DNA"/>
</dbReference>